<proteinExistence type="predicted"/>
<sequence length="79" mass="8770">MPFVLKNKYIYTGLNALTTDISYLIMLYIPTEPKLRNHSAKIGANMNPTLPVPNLCTLNNSRRTKMETITTASVSNPGT</sequence>
<organism evidence="1">
    <name type="scientific">Arundo donax</name>
    <name type="common">Giant reed</name>
    <name type="synonym">Donax arundinaceus</name>
    <dbReference type="NCBI Taxonomy" id="35708"/>
    <lineage>
        <taxon>Eukaryota</taxon>
        <taxon>Viridiplantae</taxon>
        <taxon>Streptophyta</taxon>
        <taxon>Embryophyta</taxon>
        <taxon>Tracheophyta</taxon>
        <taxon>Spermatophyta</taxon>
        <taxon>Magnoliopsida</taxon>
        <taxon>Liliopsida</taxon>
        <taxon>Poales</taxon>
        <taxon>Poaceae</taxon>
        <taxon>PACMAD clade</taxon>
        <taxon>Arundinoideae</taxon>
        <taxon>Arundineae</taxon>
        <taxon>Arundo</taxon>
    </lineage>
</organism>
<dbReference type="EMBL" id="GBRH01219404">
    <property type="protein sequence ID" value="JAD78491.1"/>
    <property type="molecule type" value="Transcribed_RNA"/>
</dbReference>
<dbReference type="AlphaFoldDB" id="A0A0A9CSC7"/>
<protein>
    <submittedName>
        <fullName evidence="1">Uncharacterized protein</fullName>
    </submittedName>
</protein>
<reference evidence="1" key="2">
    <citation type="journal article" date="2015" name="Data Brief">
        <title>Shoot transcriptome of the giant reed, Arundo donax.</title>
        <authorList>
            <person name="Barrero R.A."/>
            <person name="Guerrero F.D."/>
            <person name="Moolhuijzen P."/>
            <person name="Goolsby J.A."/>
            <person name="Tidwell J."/>
            <person name="Bellgard S.E."/>
            <person name="Bellgard M.I."/>
        </authorList>
    </citation>
    <scope>NUCLEOTIDE SEQUENCE</scope>
    <source>
        <tissue evidence="1">Shoot tissue taken approximately 20 cm above the soil surface</tissue>
    </source>
</reference>
<name>A0A0A9CSC7_ARUDO</name>
<accession>A0A0A9CSC7</accession>
<reference evidence="1" key="1">
    <citation type="submission" date="2014-09" db="EMBL/GenBank/DDBJ databases">
        <authorList>
            <person name="Magalhaes I.L.F."/>
            <person name="Oliveira U."/>
            <person name="Santos F.R."/>
            <person name="Vidigal T.H.D.A."/>
            <person name="Brescovit A.D."/>
            <person name="Santos A.J."/>
        </authorList>
    </citation>
    <scope>NUCLEOTIDE SEQUENCE</scope>
    <source>
        <tissue evidence="1">Shoot tissue taken approximately 20 cm above the soil surface</tissue>
    </source>
</reference>
<evidence type="ECO:0000313" key="1">
    <source>
        <dbReference type="EMBL" id="JAD78491.1"/>
    </source>
</evidence>